<evidence type="ECO:0000313" key="2">
    <source>
        <dbReference type="EMBL" id="URN94822.1"/>
    </source>
</evidence>
<evidence type="ECO:0000313" key="3">
    <source>
        <dbReference type="Proteomes" id="UP001056756"/>
    </source>
</evidence>
<proteinExistence type="predicted"/>
<evidence type="ECO:0000259" key="1">
    <source>
        <dbReference type="Pfam" id="PF18730"/>
    </source>
</evidence>
<sequence>MLQFMFQQPEQPPTGMYAEVDKLLEKFASQMASRSGNSDENKEKWTKFEIWTLGLKASLQELYASHYAAQYFRTKITLPTIKEMDAEQKLDYSRYVYFDKNGFIRVFSLLDKLGTFLNELLELKTEKIKAHFSYFTVLRTMRERQVHVKLTKPLNEIKEQSKEPTHRLRKRRNTETHYMNSEMHDDLIQRTRMYGQELMLENLDQQMNDLSVGLDLAMQSIKLTFEYAQELLHRK</sequence>
<dbReference type="KEGG" id="plig:NAG76_00750"/>
<dbReference type="EMBL" id="CP097899">
    <property type="protein sequence ID" value="URN94822.1"/>
    <property type="molecule type" value="Genomic_DNA"/>
</dbReference>
<reference evidence="2" key="1">
    <citation type="submission" date="2022-05" db="EMBL/GenBank/DDBJ databases">
        <title>Novel bacterial taxa in a minimal lignocellulolytic consortium and its capacity to transform plastics disclosed by genome-resolved metagenomics.</title>
        <authorList>
            <person name="Rodriguez C.A.D."/>
            <person name="Diaz-Garcia L."/>
            <person name="Herrera K."/>
            <person name="Tarazona N.A."/>
            <person name="Sproer C."/>
            <person name="Overmann J."/>
            <person name="Jimenez D.J."/>
        </authorList>
    </citation>
    <scope>NUCLEOTIDE SEQUENCE</scope>
    <source>
        <strain evidence="2">MAG5</strain>
    </source>
</reference>
<accession>A0A9J6ZF96</accession>
<organism evidence="2 3">
    <name type="scientific">Candidatus Pristimantibacillus lignocellulolyticus</name>
    <dbReference type="NCBI Taxonomy" id="2994561"/>
    <lineage>
        <taxon>Bacteria</taxon>
        <taxon>Bacillati</taxon>
        <taxon>Bacillota</taxon>
        <taxon>Bacilli</taxon>
        <taxon>Bacillales</taxon>
        <taxon>Paenibacillaceae</taxon>
        <taxon>Candidatus Pristimantibacillus</taxon>
    </lineage>
</organism>
<name>A0A9J6ZF96_9BACL</name>
<dbReference type="Pfam" id="PF18730">
    <property type="entry name" value="HEPN_Cthe2314"/>
    <property type="match status" value="1"/>
</dbReference>
<gene>
    <name evidence="2" type="ORF">NAG76_00750</name>
</gene>
<dbReference type="AlphaFoldDB" id="A0A9J6ZF96"/>
<feature type="domain" description="Cthe-2314-like HEPN" evidence="1">
    <location>
        <begin position="51"/>
        <end position="228"/>
    </location>
</feature>
<dbReference type="InterPro" id="IPR041394">
    <property type="entry name" value="HEPN_Cthe2314"/>
</dbReference>
<dbReference type="Proteomes" id="UP001056756">
    <property type="component" value="Chromosome"/>
</dbReference>
<protein>
    <submittedName>
        <fullName evidence="2">Cthe_2314 family HEPN domain-containing protein</fullName>
    </submittedName>
</protein>